<dbReference type="SUPFAM" id="SSF53955">
    <property type="entry name" value="Lysozyme-like"/>
    <property type="match status" value="1"/>
</dbReference>
<dbReference type="PANTHER" id="PTHR30163:SF8">
    <property type="entry name" value="LYTIC MUREIN TRANSGLYCOSYLASE"/>
    <property type="match status" value="1"/>
</dbReference>
<dbReference type="Proteomes" id="UP000275356">
    <property type="component" value="Unassembled WGS sequence"/>
</dbReference>
<protein>
    <submittedName>
        <fullName evidence="3">Membrane-bound lytic murein transglycosylase B</fullName>
    </submittedName>
</protein>
<feature type="compositionally biased region" description="Basic and acidic residues" evidence="1">
    <location>
        <begin position="80"/>
        <end position="89"/>
    </location>
</feature>
<comment type="caution">
    <text evidence="3">The sequence shown here is derived from an EMBL/GenBank/DDBJ whole genome shotgun (WGS) entry which is preliminary data.</text>
</comment>
<dbReference type="EMBL" id="RKHQ01000001">
    <property type="protein sequence ID" value="ROR95557.1"/>
    <property type="molecule type" value="Genomic_DNA"/>
</dbReference>
<name>A0A3N2D702_9MICO</name>
<dbReference type="GO" id="GO:0009253">
    <property type="term" value="P:peptidoglycan catabolic process"/>
    <property type="evidence" value="ECO:0007669"/>
    <property type="project" value="TreeGrafter"/>
</dbReference>
<reference evidence="3 4" key="1">
    <citation type="submission" date="2018-11" db="EMBL/GenBank/DDBJ databases">
        <title>Sequencing the genomes of 1000 actinobacteria strains.</title>
        <authorList>
            <person name="Klenk H.-P."/>
        </authorList>
    </citation>
    <scope>NUCLEOTIDE SEQUENCE [LARGE SCALE GENOMIC DNA]</scope>
    <source>
        <strain evidence="3 4">DSM 13521</strain>
    </source>
</reference>
<dbReference type="Gene3D" id="1.10.530.10">
    <property type="match status" value="1"/>
</dbReference>
<evidence type="ECO:0000259" key="2">
    <source>
        <dbReference type="Pfam" id="PF13406"/>
    </source>
</evidence>
<dbReference type="CDD" id="cd13399">
    <property type="entry name" value="Slt35-like"/>
    <property type="match status" value="1"/>
</dbReference>
<dbReference type="Pfam" id="PF13406">
    <property type="entry name" value="SLT_2"/>
    <property type="match status" value="1"/>
</dbReference>
<feature type="domain" description="Transglycosylase SLT" evidence="2">
    <location>
        <begin position="194"/>
        <end position="270"/>
    </location>
</feature>
<gene>
    <name evidence="3" type="ORF">EDD28_0115</name>
</gene>
<evidence type="ECO:0000256" key="1">
    <source>
        <dbReference type="SAM" id="MobiDB-lite"/>
    </source>
</evidence>
<dbReference type="GO" id="GO:0008933">
    <property type="term" value="F:peptidoglycan lytic transglycosylase activity"/>
    <property type="evidence" value="ECO:0007669"/>
    <property type="project" value="TreeGrafter"/>
</dbReference>
<keyword evidence="4" id="KW-1185">Reference proteome</keyword>
<dbReference type="PANTHER" id="PTHR30163">
    <property type="entry name" value="MEMBRANE-BOUND LYTIC MUREIN TRANSGLYCOSYLASE B"/>
    <property type="match status" value="1"/>
</dbReference>
<proteinExistence type="predicted"/>
<sequence length="285" mass="28598">MGRRASVTGRRRRAGPVTVGALALVGAVLVAGSAAGWFRPGAAVGGASGSDGSSAAPAATPSEASTRDPIGGADPVETARTPEPREVPETRAPGLADAVDATWVAAVAAATGIPERAVASYAGAELRLRAELPGCGVDWATLAGIGWVESHHGEIDGRVLGADGRPVPEVIGIALDGTSTALIRDTDGGALDGDATWDRAVGPMQFIPGTWERYAADGDGDGETDPHQLDDAVLAAARYLCAAGGDLTRGEGWIAAVAAYNDSDAYNARVAEATSSYRATASGIG</sequence>
<dbReference type="RefSeq" id="WP_170169303.1">
    <property type="nucleotide sequence ID" value="NZ_RKHQ01000001.1"/>
</dbReference>
<organism evidence="3 4">
    <name type="scientific">Salana multivorans</name>
    <dbReference type="NCBI Taxonomy" id="120377"/>
    <lineage>
        <taxon>Bacteria</taxon>
        <taxon>Bacillati</taxon>
        <taxon>Actinomycetota</taxon>
        <taxon>Actinomycetes</taxon>
        <taxon>Micrococcales</taxon>
        <taxon>Beutenbergiaceae</taxon>
        <taxon>Salana</taxon>
    </lineage>
</organism>
<evidence type="ECO:0000313" key="4">
    <source>
        <dbReference type="Proteomes" id="UP000275356"/>
    </source>
</evidence>
<accession>A0A3N2D702</accession>
<dbReference type="InterPro" id="IPR043426">
    <property type="entry name" value="MltB-like"/>
</dbReference>
<dbReference type="InterPro" id="IPR031304">
    <property type="entry name" value="SLT_2"/>
</dbReference>
<dbReference type="InterPro" id="IPR023346">
    <property type="entry name" value="Lysozyme-like_dom_sf"/>
</dbReference>
<evidence type="ECO:0000313" key="3">
    <source>
        <dbReference type="EMBL" id="ROR95557.1"/>
    </source>
</evidence>
<feature type="compositionally biased region" description="Low complexity" evidence="1">
    <location>
        <begin position="50"/>
        <end position="64"/>
    </location>
</feature>
<feature type="region of interest" description="Disordered" evidence="1">
    <location>
        <begin position="45"/>
        <end position="92"/>
    </location>
</feature>
<dbReference type="AlphaFoldDB" id="A0A3N2D702"/>